<proteinExistence type="predicted"/>
<feature type="region of interest" description="Disordered" evidence="1">
    <location>
        <begin position="117"/>
        <end position="141"/>
    </location>
</feature>
<name>A0AAD7I3T8_9AGAR</name>
<dbReference type="Proteomes" id="UP001215598">
    <property type="component" value="Unassembled WGS sequence"/>
</dbReference>
<comment type="caution">
    <text evidence="2">The sequence shown here is derived from an EMBL/GenBank/DDBJ whole genome shotgun (WGS) entry which is preliminary data.</text>
</comment>
<reference evidence="2" key="1">
    <citation type="submission" date="2023-03" db="EMBL/GenBank/DDBJ databases">
        <title>Massive genome expansion in bonnet fungi (Mycena s.s.) driven by repeated elements and novel gene families across ecological guilds.</title>
        <authorList>
            <consortium name="Lawrence Berkeley National Laboratory"/>
            <person name="Harder C.B."/>
            <person name="Miyauchi S."/>
            <person name="Viragh M."/>
            <person name="Kuo A."/>
            <person name="Thoen E."/>
            <person name="Andreopoulos B."/>
            <person name="Lu D."/>
            <person name="Skrede I."/>
            <person name="Drula E."/>
            <person name="Henrissat B."/>
            <person name="Morin E."/>
            <person name="Kohler A."/>
            <person name="Barry K."/>
            <person name="LaButti K."/>
            <person name="Morin E."/>
            <person name="Salamov A."/>
            <person name="Lipzen A."/>
            <person name="Mereny Z."/>
            <person name="Hegedus B."/>
            <person name="Baldrian P."/>
            <person name="Stursova M."/>
            <person name="Weitz H."/>
            <person name="Taylor A."/>
            <person name="Grigoriev I.V."/>
            <person name="Nagy L.G."/>
            <person name="Martin F."/>
            <person name="Kauserud H."/>
        </authorList>
    </citation>
    <scope>NUCLEOTIDE SEQUENCE</scope>
    <source>
        <strain evidence="2">CBHHK182m</strain>
    </source>
</reference>
<keyword evidence="3" id="KW-1185">Reference proteome</keyword>
<protein>
    <submittedName>
        <fullName evidence="2">Uncharacterized protein</fullName>
    </submittedName>
</protein>
<evidence type="ECO:0000313" key="3">
    <source>
        <dbReference type="Proteomes" id="UP001215598"/>
    </source>
</evidence>
<evidence type="ECO:0000256" key="1">
    <source>
        <dbReference type="SAM" id="MobiDB-lite"/>
    </source>
</evidence>
<accession>A0AAD7I3T8</accession>
<gene>
    <name evidence="2" type="ORF">B0H16DRAFT_1767312</name>
</gene>
<dbReference type="EMBL" id="JARKIB010000132">
    <property type="protein sequence ID" value="KAJ7734443.1"/>
    <property type="molecule type" value="Genomic_DNA"/>
</dbReference>
<dbReference type="AlphaFoldDB" id="A0AAD7I3T8"/>
<sequence length="225" mass="24936">MVRFPLAWRSEHPVLLLRGDGRTTSKSGGSLNLGGGIVAQTLRIAGQDTRKEVEMTQEQVAFGFIERHNGHENNHQKKKVHGWLQFAPRYCAALQIEKITSTVKVSAAQLMGELSEDDKDCYDSTDEEDTSKSGAEDSDGQVEACARLQDALRDGCLVPSDLEGNSEPQIPNDRATAGSFIHRFFWGLQQGVETEINNVCRLGLRLYCHQQEKFICRCDPGDSPA</sequence>
<feature type="compositionally biased region" description="Acidic residues" evidence="1">
    <location>
        <begin position="117"/>
        <end position="129"/>
    </location>
</feature>
<organism evidence="2 3">
    <name type="scientific">Mycena metata</name>
    <dbReference type="NCBI Taxonomy" id="1033252"/>
    <lineage>
        <taxon>Eukaryota</taxon>
        <taxon>Fungi</taxon>
        <taxon>Dikarya</taxon>
        <taxon>Basidiomycota</taxon>
        <taxon>Agaricomycotina</taxon>
        <taxon>Agaricomycetes</taxon>
        <taxon>Agaricomycetidae</taxon>
        <taxon>Agaricales</taxon>
        <taxon>Marasmiineae</taxon>
        <taxon>Mycenaceae</taxon>
        <taxon>Mycena</taxon>
    </lineage>
</organism>
<evidence type="ECO:0000313" key="2">
    <source>
        <dbReference type="EMBL" id="KAJ7734443.1"/>
    </source>
</evidence>